<feature type="domain" description="DinB-like" evidence="1">
    <location>
        <begin position="16"/>
        <end position="143"/>
    </location>
</feature>
<comment type="caution">
    <text evidence="2">The sequence shown here is derived from an EMBL/GenBank/DDBJ whole genome shotgun (WGS) entry which is preliminary data.</text>
</comment>
<evidence type="ECO:0000313" key="2">
    <source>
        <dbReference type="EMBL" id="MBD7970134.1"/>
    </source>
</evidence>
<evidence type="ECO:0000259" key="1">
    <source>
        <dbReference type="Pfam" id="PF12867"/>
    </source>
</evidence>
<accession>A0ABR8T2Y8</accession>
<name>A0ABR8T2Y8_9BACL</name>
<dbReference type="EMBL" id="JACSQL010000010">
    <property type="protein sequence ID" value="MBD7970134.1"/>
    <property type="molecule type" value="Genomic_DNA"/>
</dbReference>
<dbReference type="Proteomes" id="UP000608071">
    <property type="component" value="Unassembled WGS sequence"/>
</dbReference>
<organism evidence="2 3">
    <name type="scientific">Paenibacillus gallinarum</name>
    <dbReference type="NCBI Taxonomy" id="2762232"/>
    <lineage>
        <taxon>Bacteria</taxon>
        <taxon>Bacillati</taxon>
        <taxon>Bacillota</taxon>
        <taxon>Bacilli</taxon>
        <taxon>Bacillales</taxon>
        <taxon>Paenibacillaceae</taxon>
        <taxon>Paenibacillus</taxon>
    </lineage>
</organism>
<proteinExistence type="predicted"/>
<reference evidence="2 3" key="1">
    <citation type="submission" date="2020-08" db="EMBL/GenBank/DDBJ databases">
        <title>A Genomic Blueprint of the Chicken Gut Microbiome.</title>
        <authorList>
            <person name="Gilroy R."/>
            <person name="Ravi A."/>
            <person name="Getino M."/>
            <person name="Pursley I."/>
            <person name="Horton D.L."/>
            <person name="Alikhan N.-F."/>
            <person name="Baker D."/>
            <person name="Gharbi K."/>
            <person name="Hall N."/>
            <person name="Watson M."/>
            <person name="Adriaenssens E.M."/>
            <person name="Foster-Nyarko E."/>
            <person name="Jarju S."/>
            <person name="Secka A."/>
            <person name="Antonio M."/>
            <person name="Oren A."/>
            <person name="Chaudhuri R."/>
            <person name="La Ragione R.M."/>
            <person name="Hildebrand F."/>
            <person name="Pallen M.J."/>
        </authorList>
    </citation>
    <scope>NUCLEOTIDE SEQUENCE [LARGE SCALE GENOMIC DNA]</scope>
    <source>
        <strain evidence="2 3">Sa2BVA9</strain>
    </source>
</reference>
<dbReference type="InterPro" id="IPR034660">
    <property type="entry name" value="DinB/YfiT-like"/>
</dbReference>
<dbReference type="InterPro" id="IPR024775">
    <property type="entry name" value="DinB-like"/>
</dbReference>
<dbReference type="Gene3D" id="1.20.120.450">
    <property type="entry name" value="dinb family like domain"/>
    <property type="match status" value="1"/>
</dbReference>
<dbReference type="SUPFAM" id="SSF109854">
    <property type="entry name" value="DinB/YfiT-like putative metalloenzymes"/>
    <property type="match status" value="1"/>
</dbReference>
<dbReference type="Pfam" id="PF12867">
    <property type="entry name" value="DinB_2"/>
    <property type="match status" value="1"/>
</dbReference>
<keyword evidence="3" id="KW-1185">Reference proteome</keyword>
<evidence type="ECO:0000313" key="3">
    <source>
        <dbReference type="Proteomes" id="UP000608071"/>
    </source>
</evidence>
<protein>
    <submittedName>
        <fullName evidence="2">DinB family protein</fullName>
    </submittedName>
</protein>
<gene>
    <name evidence="2" type="ORF">H9647_18895</name>
</gene>
<sequence length="155" mass="17813">MKMSTFATIMPVWNAIQSRFLNTVKQLTNDELALQMDDTSIGYMLRHNAEVEYMFATWFFNKPMPEDLVIHTHRGATRSKETFTKLEELVSFLEASQAWLIEGMSELPESEWNEMKKCPIGDSTPLEAVGRLMYHTGIHAGQISYIKKQHAAKQV</sequence>